<protein>
    <submittedName>
        <fullName evidence="1">Uncharacterized protein</fullName>
    </submittedName>
</protein>
<evidence type="ECO:0000313" key="1">
    <source>
        <dbReference type="EMBL" id="KST65966.1"/>
    </source>
</evidence>
<proteinExistence type="predicted"/>
<dbReference type="AlphaFoldDB" id="A0A0V7ZNI2"/>
<organism evidence="1 2">
    <name type="scientific">Mastigocoleus testarum BC008</name>
    <dbReference type="NCBI Taxonomy" id="371196"/>
    <lineage>
        <taxon>Bacteria</taxon>
        <taxon>Bacillati</taxon>
        <taxon>Cyanobacteriota</taxon>
        <taxon>Cyanophyceae</taxon>
        <taxon>Nostocales</taxon>
        <taxon>Hapalosiphonaceae</taxon>
        <taxon>Mastigocoleus</taxon>
    </lineage>
</organism>
<evidence type="ECO:0000313" key="2">
    <source>
        <dbReference type="Proteomes" id="UP000053372"/>
    </source>
</evidence>
<keyword evidence="2" id="KW-1185">Reference proteome</keyword>
<name>A0A0V7ZNI2_9CYAN</name>
<dbReference type="Proteomes" id="UP000053372">
    <property type="component" value="Unassembled WGS sequence"/>
</dbReference>
<sequence length="80" mass="9326">MLFNFKLRMTLRTKLESWLLMRIRQQYLKFAMTSEGKSIIFFYGIIGGEMGIIGNHWNFLGKILGKFFGKILGKFSGKNL</sequence>
<dbReference type="EMBL" id="LMTZ01000101">
    <property type="protein sequence ID" value="KST65966.1"/>
    <property type="molecule type" value="Genomic_DNA"/>
</dbReference>
<comment type="caution">
    <text evidence="1">The sequence shown here is derived from an EMBL/GenBank/DDBJ whole genome shotgun (WGS) entry which is preliminary data.</text>
</comment>
<gene>
    <name evidence="1" type="ORF">BC008_23610</name>
</gene>
<reference evidence="1 2" key="1">
    <citation type="journal article" date="2015" name="Genome Announc.">
        <title>Draft Genome of the Euendolithic (true boring) Cyanobacterium Mastigocoleus testarum strain BC008.</title>
        <authorList>
            <person name="Guida B.S."/>
            <person name="Garcia-Pichel F."/>
        </authorList>
    </citation>
    <scope>NUCLEOTIDE SEQUENCE [LARGE SCALE GENOMIC DNA]</scope>
    <source>
        <strain evidence="1 2">BC008</strain>
    </source>
</reference>
<accession>A0A0V7ZNI2</accession>